<dbReference type="Proteomes" id="UP000240418">
    <property type="component" value="Unassembled WGS sequence"/>
</dbReference>
<feature type="domain" description="SSD" evidence="2">
    <location>
        <begin position="377"/>
        <end position="498"/>
    </location>
</feature>
<evidence type="ECO:0000259" key="2">
    <source>
        <dbReference type="PROSITE" id="PS50156"/>
    </source>
</evidence>
<feature type="transmembrane region" description="Helical" evidence="1">
    <location>
        <begin position="12"/>
        <end position="31"/>
    </location>
</feature>
<dbReference type="InterPro" id="IPR027463">
    <property type="entry name" value="AcrB_DN_DC_subdom"/>
</dbReference>
<feature type="transmembrane region" description="Helical" evidence="1">
    <location>
        <begin position="533"/>
        <end position="552"/>
    </location>
</feature>
<dbReference type="Pfam" id="PF00873">
    <property type="entry name" value="ACR_tran"/>
    <property type="match status" value="1"/>
</dbReference>
<feature type="transmembrane region" description="Helical" evidence="1">
    <location>
        <begin position="1001"/>
        <end position="1025"/>
    </location>
</feature>
<dbReference type="GO" id="GO:0042910">
    <property type="term" value="F:xenobiotic transmembrane transporter activity"/>
    <property type="evidence" value="ECO:0007669"/>
    <property type="project" value="TreeGrafter"/>
</dbReference>
<feature type="transmembrane region" description="Helical" evidence="1">
    <location>
        <begin position="473"/>
        <end position="497"/>
    </location>
</feature>
<organism evidence="3 4">
    <name type="scientific">Shimia abyssi</name>
    <dbReference type="NCBI Taxonomy" id="1662395"/>
    <lineage>
        <taxon>Bacteria</taxon>
        <taxon>Pseudomonadati</taxon>
        <taxon>Pseudomonadota</taxon>
        <taxon>Alphaproteobacteria</taxon>
        <taxon>Rhodobacterales</taxon>
        <taxon>Roseobacteraceae</taxon>
    </lineage>
</organism>
<feature type="transmembrane region" description="Helical" evidence="1">
    <location>
        <begin position="968"/>
        <end position="989"/>
    </location>
</feature>
<dbReference type="PANTHER" id="PTHR32063:SF76">
    <property type="entry name" value="EFFLUX PUMP MEMBRANE TRANSPORTER"/>
    <property type="match status" value="1"/>
</dbReference>
<dbReference type="SUPFAM" id="SSF82714">
    <property type="entry name" value="Multidrug efflux transporter AcrB TolC docking domain, DN and DC subdomains"/>
    <property type="match status" value="2"/>
</dbReference>
<evidence type="ECO:0000313" key="3">
    <source>
        <dbReference type="EMBL" id="PSL19812.1"/>
    </source>
</evidence>
<dbReference type="Gene3D" id="3.30.70.1430">
    <property type="entry name" value="Multidrug efflux transporter AcrB pore domain"/>
    <property type="match status" value="2"/>
</dbReference>
<dbReference type="SUPFAM" id="SSF82693">
    <property type="entry name" value="Multidrug efflux transporter AcrB pore domain, PN1, PN2, PC1 and PC2 subdomains"/>
    <property type="match status" value="3"/>
</dbReference>
<dbReference type="Gene3D" id="3.30.70.1320">
    <property type="entry name" value="Multidrug efflux transporter AcrB pore domain like"/>
    <property type="match status" value="1"/>
</dbReference>
<dbReference type="Gene3D" id="3.30.2090.10">
    <property type="entry name" value="Multidrug efflux transporter AcrB TolC docking domain, DN and DC subdomains"/>
    <property type="match status" value="2"/>
</dbReference>
<sequence length="1037" mass="110311">MNLQAFISRPRMSYVISIVIILLGLLSWLRIPVQQYPDIAPPTIIVKALYPGASAEVIEQTIARPLESQINGAPGMIYMKSSSNDGGLYVLTVSFEIGSDPSVSAGEVKRRVDTVLPSLPPVTRELGVDVAQRSPDLVLNVAFTSDAPDANSLFLSNYLNLYIIDELKRIPGVGDAISMGGSPYSMRIWITDGDRLAALGLSEMNLISAIRAQNTIGPAGVIGQTTQRTGQSLTLTILSPGLLATEEEFENIIVSTSPEGGRVRLGDVARVELGGENEITVELDARPTAALGVYMQPGGNAVATVEAIQQRLEEMSDRFPEGMEFTEVQNNAEFVGVMIQKVLTTLLEATVLVTLVTFLFLGSMRATLIPLAAIPVSVIGGVAVLYAFGSSANSISLLAMLLAISIVIDNAIIVVENVERTLKQKPDLSVASATAKAMNEVAVPIIVTTLVLLAVFVPVPLLPGSSGVLYREFALAICAAMIVSMVGALTLGPAMAAQLLSRKQKPRWLAKFSAAVDRVGNAFSHLIRALLRFSYISIVIVVAGGWLAYLTFSSTPSGFVPEEDKGSLVVAFQLPAGASENRTSRVANLAQNIIAKDPAVANILRIDGIDMIAQGAAPNAGAMFLKLKDYDNRHADELSADATLVRLFLGLNAQIIDADFLVLAPPAIAGIGASGGFEYVLEALSGQEPEEMAAVARSVLAKAMAHEDIGTMFSGFDANTPQLRLDIDRDQISRLGVDLSTVYAVLQTRMGGLYVNDFSFLGRNWQVKLQGDESLRLDPQDVLNTYVPNASGQLVAVRSFATLELTGGPRTMTRYNGYRSVSLNGSPPADKGVGEAIATIEKISDETLPEGWGYEWTGLALQQKQAAGQTAIVIGLAALFSYLFLVAMYESTLVPIGVLMSVVLPVLAALVAIKAFGLEFDLYSQIAIVVLIALAAKNAILMYSFALDLRQSEMDLADAISEAARLRFQPIMMTSLSFIAGLIPLVLAVGPGSGAMTAVGVPVLSGMVVASTFGLLLTPLLFFALQGIRGKFGWVPE</sequence>
<dbReference type="GO" id="GO:0005886">
    <property type="term" value="C:plasma membrane"/>
    <property type="evidence" value="ECO:0007669"/>
    <property type="project" value="TreeGrafter"/>
</dbReference>
<dbReference type="PRINTS" id="PR00702">
    <property type="entry name" value="ACRIFLAVINRP"/>
</dbReference>
<keyword evidence="1" id="KW-0812">Transmembrane</keyword>
<keyword evidence="4" id="KW-1185">Reference proteome</keyword>
<dbReference type="Gene3D" id="1.20.1640.10">
    <property type="entry name" value="Multidrug efflux transporter AcrB transmembrane domain"/>
    <property type="match status" value="2"/>
</dbReference>
<dbReference type="AlphaFoldDB" id="A0A2P8FDL1"/>
<dbReference type="InterPro" id="IPR001036">
    <property type="entry name" value="Acrflvin-R"/>
</dbReference>
<reference evidence="3 4" key="1">
    <citation type="submission" date="2018-03" db="EMBL/GenBank/DDBJ databases">
        <title>Genomic Encyclopedia of Archaeal and Bacterial Type Strains, Phase II (KMG-II): from individual species to whole genera.</title>
        <authorList>
            <person name="Goeker M."/>
        </authorList>
    </citation>
    <scope>NUCLEOTIDE SEQUENCE [LARGE SCALE GENOMIC DNA]</scope>
    <source>
        <strain evidence="3 4">DSM 100673</strain>
    </source>
</reference>
<feature type="transmembrane region" description="Helical" evidence="1">
    <location>
        <begin position="441"/>
        <end position="461"/>
    </location>
</feature>
<protein>
    <submittedName>
        <fullName evidence="3">Hydrophobe/amphiphile efflux-1 (HAE1) family protein</fullName>
    </submittedName>
</protein>
<feature type="transmembrane region" description="Helical" evidence="1">
    <location>
        <begin position="896"/>
        <end position="916"/>
    </location>
</feature>
<feature type="transmembrane region" description="Helical" evidence="1">
    <location>
        <begin position="342"/>
        <end position="361"/>
    </location>
</feature>
<dbReference type="OrthoDB" id="9807350at2"/>
<feature type="transmembrane region" description="Helical" evidence="1">
    <location>
        <begin position="395"/>
        <end position="415"/>
    </location>
</feature>
<name>A0A2P8FDL1_9RHOB</name>
<dbReference type="PROSITE" id="PS50156">
    <property type="entry name" value="SSD"/>
    <property type="match status" value="1"/>
</dbReference>
<evidence type="ECO:0000256" key="1">
    <source>
        <dbReference type="SAM" id="Phobius"/>
    </source>
</evidence>
<dbReference type="RefSeq" id="WP_106608458.1">
    <property type="nucleotide sequence ID" value="NZ_PYGJ01000005.1"/>
</dbReference>
<evidence type="ECO:0000313" key="4">
    <source>
        <dbReference type="Proteomes" id="UP000240418"/>
    </source>
</evidence>
<gene>
    <name evidence="3" type="ORF">CLV88_105237</name>
</gene>
<keyword evidence="1" id="KW-0472">Membrane</keyword>
<dbReference type="PANTHER" id="PTHR32063">
    <property type="match status" value="1"/>
</dbReference>
<feature type="transmembrane region" description="Helical" evidence="1">
    <location>
        <begin position="871"/>
        <end position="889"/>
    </location>
</feature>
<keyword evidence="1" id="KW-1133">Transmembrane helix</keyword>
<dbReference type="InterPro" id="IPR000731">
    <property type="entry name" value="SSD"/>
</dbReference>
<feature type="transmembrane region" description="Helical" evidence="1">
    <location>
        <begin position="368"/>
        <end position="389"/>
    </location>
</feature>
<comment type="caution">
    <text evidence="3">The sequence shown here is derived from an EMBL/GenBank/DDBJ whole genome shotgun (WGS) entry which is preliminary data.</text>
</comment>
<dbReference type="SUPFAM" id="SSF82866">
    <property type="entry name" value="Multidrug efflux transporter AcrB transmembrane domain"/>
    <property type="match status" value="2"/>
</dbReference>
<accession>A0A2P8FDL1</accession>
<dbReference type="EMBL" id="PYGJ01000005">
    <property type="protein sequence ID" value="PSL19812.1"/>
    <property type="molecule type" value="Genomic_DNA"/>
</dbReference>
<feature type="transmembrane region" description="Helical" evidence="1">
    <location>
        <begin position="922"/>
        <end position="947"/>
    </location>
</feature>
<proteinExistence type="predicted"/>
<dbReference type="Gene3D" id="3.30.70.1440">
    <property type="entry name" value="Multidrug efflux transporter AcrB pore domain"/>
    <property type="match status" value="1"/>
</dbReference>